<dbReference type="InterPro" id="IPR036869">
    <property type="entry name" value="J_dom_sf"/>
</dbReference>
<reference evidence="7" key="2">
    <citation type="submission" date="2015-01" db="EMBL/GenBank/DDBJ databases">
        <title>Evolutionary Origins and Diversification of the Mycorrhizal Mutualists.</title>
        <authorList>
            <consortium name="DOE Joint Genome Institute"/>
            <consortium name="Mycorrhizal Genomics Consortium"/>
            <person name="Kohler A."/>
            <person name="Kuo A."/>
            <person name="Nagy L.G."/>
            <person name="Floudas D."/>
            <person name="Copeland A."/>
            <person name="Barry K.W."/>
            <person name="Cichocki N."/>
            <person name="Veneault-Fourrey C."/>
            <person name="LaButti K."/>
            <person name="Lindquist E.A."/>
            <person name="Lipzen A."/>
            <person name="Lundell T."/>
            <person name="Morin E."/>
            <person name="Murat C."/>
            <person name="Riley R."/>
            <person name="Ohm R."/>
            <person name="Sun H."/>
            <person name="Tunlid A."/>
            <person name="Henrissat B."/>
            <person name="Grigoriev I.V."/>
            <person name="Hibbett D.S."/>
            <person name="Martin F."/>
        </authorList>
    </citation>
    <scope>NUCLEOTIDE SEQUENCE [LARGE SCALE GENOMIC DNA]</scope>
    <source>
        <strain evidence="7">LaAM-08-1</strain>
    </source>
</reference>
<dbReference type="Proteomes" id="UP000054477">
    <property type="component" value="Unassembled WGS sequence"/>
</dbReference>
<dbReference type="SMART" id="SM00248">
    <property type="entry name" value="ANK"/>
    <property type="match status" value="3"/>
</dbReference>
<feature type="region of interest" description="Disordered" evidence="4">
    <location>
        <begin position="371"/>
        <end position="462"/>
    </location>
</feature>
<dbReference type="EMBL" id="KN838644">
    <property type="protein sequence ID" value="KIJ99570.1"/>
    <property type="molecule type" value="Genomic_DNA"/>
</dbReference>
<keyword evidence="7" id="KW-1185">Reference proteome</keyword>
<feature type="compositionally biased region" description="Basic and acidic residues" evidence="4">
    <location>
        <begin position="646"/>
        <end position="676"/>
    </location>
</feature>
<feature type="compositionally biased region" description="Basic and acidic residues" evidence="4">
    <location>
        <begin position="559"/>
        <end position="568"/>
    </location>
</feature>
<organism evidence="6 7">
    <name type="scientific">Laccaria amethystina LaAM-08-1</name>
    <dbReference type="NCBI Taxonomy" id="1095629"/>
    <lineage>
        <taxon>Eukaryota</taxon>
        <taxon>Fungi</taxon>
        <taxon>Dikarya</taxon>
        <taxon>Basidiomycota</taxon>
        <taxon>Agaricomycotina</taxon>
        <taxon>Agaricomycetes</taxon>
        <taxon>Agaricomycetidae</taxon>
        <taxon>Agaricales</taxon>
        <taxon>Agaricineae</taxon>
        <taxon>Hydnangiaceae</taxon>
        <taxon>Laccaria</taxon>
    </lineage>
</organism>
<dbReference type="AlphaFoldDB" id="A0A0C9X3I2"/>
<dbReference type="InterPro" id="IPR036770">
    <property type="entry name" value="Ankyrin_rpt-contain_sf"/>
</dbReference>
<dbReference type="SUPFAM" id="SSF46565">
    <property type="entry name" value="Chaperone J-domain"/>
    <property type="match status" value="1"/>
</dbReference>
<feature type="compositionally biased region" description="Basic and acidic residues" evidence="4">
    <location>
        <begin position="166"/>
        <end position="176"/>
    </location>
</feature>
<evidence type="ECO:0000256" key="4">
    <source>
        <dbReference type="SAM" id="MobiDB-lite"/>
    </source>
</evidence>
<sequence length="704" mass="80706">MVLRPEVVQAFNTLSINPDVDQTTASKAYKRLALIHHPDRNHNDSTATQRFQEASLYLIGAAWDICLRHYDNPARSHVPDPAAQSSAHDHFGARHFTPEDDIPLDEEELEAFYRFMFAEMLFNRYSSTKGRRYRYQRSGAAGAGLSTFSGGFAESQERQSANSARQRRENEEYERRKRELELEIEAEQREAERCAREKSAAEDRRVSALENAFQSARAGNSAAVHRSVLDFSLDVNSPRKKPKQSRKQDDNTPYETLLHVAASYCDESLVSFLLEQGANPVALNKSQLTPFHTSIEAGNTPVVRFLLNRRGRSSEGYHPSKVSAAGRTPLQLAIASGIPSMVELLVKDATTHDVRRCWEHEEMSDEIKNLLKTKKGFVPPEERRDISGDGNSSLSKKAKRKQELALKTTMEQQQKSARIAEEQMRIAEKQRKKQERAEKQAAEEQERTERRRQMEEARRQAQVAEFHRLQEEARRKEIERVEQQKQAESRLKAEEQERLKMENELKAQREAQLKAEQEARWKSQEQASLNASLNLHRQTEKDTSLKRDGGLKITQNRGQKRDEMRTRVDANQQDSGKSSEPVIQTAETLGPSGRTEESAALRRAKLKARRKAKQALRREGQPAPSAGTKSNEEERERDQVPIQLGDGKHEAMMRRRAEQSARDKERHRRLMEEKAKSNGRPLEENVGYLDIQTCVVPDELFRDR</sequence>
<feature type="compositionally biased region" description="Polar residues" evidence="4">
    <location>
        <begin position="524"/>
        <end position="536"/>
    </location>
</feature>
<dbReference type="PANTHER" id="PTHR24198:SF165">
    <property type="entry name" value="ANKYRIN REPEAT-CONTAINING PROTEIN-RELATED"/>
    <property type="match status" value="1"/>
</dbReference>
<gene>
    <name evidence="6" type="ORF">K443DRAFT_8296</name>
</gene>
<feature type="compositionally biased region" description="Basic and acidic residues" evidence="4">
    <location>
        <begin position="87"/>
        <end position="98"/>
    </location>
</feature>
<feature type="compositionally biased region" description="Basic residues" evidence="4">
    <location>
        <begin position="602"/>
        <end position="615"/>
    </location>
</feature>
<dbReference type="Gene3D" id="1.25.40.20">
    <property type="entry name" value="Ankyrin repeat-containing domain"/>
    <property type="match status" value="1"/>
</dbReference>
<dbReference type="PANTHER" id="PTHR24198">
    <property type="entry name" value="ANKYRIN REPEAT AND PROTEIN KINASE DOMAIN-CONTAINING PROTEIN"/>
    <property type="match status" value="1"/>
</dbReference>
<protein>
    <recommendedName>
        <fullName evidence="5">J domain-containing protein</fullName>
    </recommendedName>
</protein>
<feature type="repeat" description="ANK" evidence="3">
    <location>
        <begin position="253"/>
        <end position="285"/>
    </location>
</feature>
<evidence type="ECO:0000256" key="1">
    <source>
        <dbReference type="ARBA" id="ARBA00022737"/>
    </source>
</evidence>
<name>A0A0C9X3I2_9AGAR</name>
<dbReference type="CDD" id="cd06257">
    <property type="entry name" value="DnaJ"/>
    <property type="match status" value="1"/>
</dbReference>
<dbReference type="OrthoDB" id="10250354at2759"/>
<evidence type="ECO:0000256" key="3">
    <source>
        <dbReference type="PROSITE-ProRule" id="PRU00023"/>
    </source>
</evidence>
<keyword evidence="2 3" id="KW-0040">ANK repeat</keyword>
<feature type="region of interest" description="Disordered" evidence="4">
    <location>
        <begin position="475"/>
        <end position="681"/>
    </location>
</feature>
<dbReference type="Gene3D" id="1.10.287.110">
    <property type="entry name" value="DnaJ domain"/>
    <property type="match status" value="1"/>
</dbReference>
<accession>A0A0C9X3I2</accession>
<reference evidence="6 7" key="1">
    <citation type="submission" date="2014-04" db="EMBL/GenBank/DDBJ databases">
        <authorList>
            <consortium name="DOE Joint Genome Institute"/>
            <person name="Kuo A."/>
            <person name="Kohler A."/>
            <person name="Nagy L.G."/>
            <person name="Floudas D."/>
            <person name="Copeland A."/>
            <person name="Barry K.W."/>
            <person name="Cichocki N."/>
            <person name="Veneault-Fourrey C."/>
            <person name="LaButti K."/>
            <person name="Lindquist E.A."/>
            <person name="Lipzen A."/>
            <person name="Lundell T."/>
            <person name="Morin E."/>
            <person name="Murat C."/>
            <person name="Sun H."/>
            <person name="Tunlid A."/>
            <person name="Henrissat B."/>
            <person name="Grigoriev I.V."/>
            <person name="Hibbett D.S."/>
            <person name="Martin F."/>
            <person name="Nordberg H.P."/>
            <person name="Cantor M.N."/>
            <person name="Hua S.X."/>
        </authorList>
    </citation>
    <scope>NUCLEOTIDE SEQUENCE [LARGE SCALE GENOMIC DNA]</scope>
    <source>
        <strain evidence="6 7">LaAM-08-1</strain>
    </source>
</reference>
<dbReference type="STRING" id="1095629.A0A0C9X3I2"/>
<dbReference type="PROSITE" id="PS50088">
    <property type="entry name" value="ANK_REPEAT"/>
    <property type="match status" value="1"/>
</dbReference>
<dbReference type="InterPro" id="IPR002110">
    <property type="entry name" value="Ankyrin_rpt"/>
</dbReference>
<dbReference type="SUPFAM" id="SSF48403">
    <property type="entry name" value="Ankyrin repeat"/>
    <property type="match status" value="1"/>
</dbReference>
<dbReference type="Pfam" id="PF12796">
    <property type="entry name" value="Ank_2"/>
    <property type="match status" value="1"/>
</dbReference>
<evidence type="ECO:0000256" key="2">
    <source>
        <dbReference type="ARBA" id="ARBA00023043"/>
    </source>
</evidence>
<feature type="compositionally biased region" description="Basic and acidic residues" evidence="4">
    <location>
        <begin position="418"/>
        <end position="462"/>
    </location>
</feature>
<evidence type="ECO:0000313" key="6">
    <source>
        <dbReference type="EMBL" id="KIJ99570.1"/>
    </source>
</evidence>
<dbReference type="Pfam" id="PF00226">
    <property type="entry name" value="DnaJ"/>
    <property type="match status" value="1"/>
</dbReference>
<dbReference type="HOGENOM" id="CLU_012199_0_0_1"/>
<feature type="region of interest" description="Disordered" evidence="4">
    <location>
        <begin position="234"/>
        <end position="253"/>
    </location>
</feature>
<keyword evidence="1" id="KW-0677">Repeat</keyword>
<feature type="compositionally biased region" description="Basic and acidic residues" evidence="4">
    <location>
        <begin position="537"/>
        <end position="550"/>
    </location>
</feature>
<evidence type="ECO:0000313" key="7">
    <source>
        <dbReference type="Proteomes" id="UP000054477"/>
    </source>
</evidence>
<dbReference type="InterPro" id="IPR001623">
    <property type="entry name" value="DnaJ_domain"/>
</dbReference>
<feature type="region of interest" description="Disordered" evidence="4">
    <location>
        <begin position="77"/>
        <end position="99"/>
    </location>
</feature>
<feature type="compositionally biased region" description="Basic and acidic residues" evidence="4">
    <location>
        <begin position="475"/>
        <end position="523"/>
    </location>
</feature>
<evidence type="ECO:0000259" key="5">
    <source>
        <dbReference type="PROSITE" id="PS50076"/>
    </source>
</evidence>
<feature type="compositionally biased region" description="Polar residues" evidence="4">
    <location>
        <begin position="569"/>
        <end position="587"/>
    </location>
</feature>
<proteinExistence type="predicted"/>
<feature type="domain" description="J" evidence="5">
    <location>
        <begin position="9"/>
        <end position="92"/>
    </location>
</feature>
<dbReference type="PROSITE" id="PS50076">
    <property type="entry name" value="DNAJ_2"/>
    <property type="match status" value="1"/>
</dbReference>
<feature type="compositionally biased region" description="Basic and acidic residues" evidence="4">
    <location>
        <begin position="630"/>
        <end position="639"/>
    </location>
</feature>
<feature type="region of interest" description="Disordered" evidence="4">
    <location>
        <begin position="147"/>
        <end position="176"/>
    </location>
</feature>